<dbReference type="EMBL" id="CP108090">
    <property type="protein sequence ID" value="WUQ13393.1"/>
    <property type="molecule type" value="Genomic_DNA"/>
</dbReference>
<name>A0ABZ1TDF5_STRVG</name>
<organism evidence="1 2">
    <name type="scientific">Streptomyces virginiae</name>
    <name type="common">Streptomyces cinnamonensis</name>
    <dbReference type="NCBI Taxonomy" id="1961"/>
    <lineage>
        <taxon>Bacteria</taxon>
        <taxon>Bacillati</taxon>
        <taxon>Actinomycetota</taxon>
        <taxon>Actinomycetes</taxon>
        <taxon>Kitasatosporales</taxon>
        <taxon>Streptomycetaceae</taxon>
        <taxon>Streptomyces</taxon>
    </lineage>
</organism>
<proteinExistence type="predicted"/>
<accession>A0ABZ1TDF5</accession>
<dbReference type="RefSeq" id="WP_328962366.1">
    <property type="nucleotide sequence ID" value="NZ_CP108090.1"/>
</dbReference>
<evidence type="ECO:0000313" key="1">
    <source>
        <dbReference type="EMBL" id="WUQ13393.1"/>
    </source>
</evidence>
<sequence length="119" mass="13870">MTEPEGKRRAPRPINELRDVYDFLEDVRLRPSMYAFDSSVMHLHSILFGFDLALQMHGNTGTPFDDQGAFRDWLRHQINGQYGSLIWGYAIELEAKDRGMPAMDLFFELLDKFRAETAR</sequence>
<gene>
    <name evidence="1" type="ORF">OG517_19190</name>
</gene>
<dbReference type="Proteomes" id="UP001432039">
    <property type="component" value="Chromosome"/>
</dbReference>
<reference evidence="1" key="1">
    <citation type="submission" date="2022-10" db="EMBL/GenBank/DDBJ databases">
        <title>The complete genomes of actinobacterial strains from the NBC collection.</title>
        <authorList>
            <person name="Joergensen T.S."/>
            <person name="Alvarez Arevalo M."/>
            <person name="Sterndorff E.B."/>
            <person name="Faurdal D."/>
            <person name="Vuksanovic O."/>
            <person name="Mourched A.-S."/>
            <person name="Charusanti P."/>
            <person name="Shaw S."/>
            <person name="Blin K."/>
            <person name="Weber T."/>
        </authorList>
    </citation>
    <scope>NUCLEOTIDE SEQUENCE</scope>
    <source>
        <strain evidence="1">NBC_00248</strain>
    </source>
</reference>
<evidence type="ECO:0000313" key="2">
    <source>
        <dbReference type="Proteomes" id="UP001432039"/>
    </source>
</evidence>
<protein>
    <submittedName>
        <fullName evidence="1">Uncharacterized protein</fullName>
    </submittedName>
</protein>
<keyword evidence="2" id="KW-1185">Reference proteome</keyword>